<dbReference type="PANTHER" id="PTHR43649:SF12">
    <property type="entry name" value="DIACETYLCHITOBIOSE BINDING PROTEIN DASA"/>
    <property type="match status" value="1"/>
</dbReference>
<dbReference type="Proteomes" id="UP000320239">
    <property type="component" value="Unassembled WGS sequence"/>
</dbReference>
<dbReference type="AlphaFoldDB" id="A0A561VCP1"/>
<feature type="chain" id="PRO_5039042354" evidence="1">
    <location>
        <begin position="25"/>
        <end position="457"/>
    </location>
</feature>
<accession>A0A561VCP1</accession>
<organism evidence="2 3">
    <name type="scientific">Actinoplanes teichomyceticus</name>
    <dbReference type="NCBI Taxonomy" id="1867"/>
    <lineage>
        <taxon>Bacteria</taxon>
        <taxon>Bacillati</taxon>
        <taxon>Actinomycetota</taxon>
        <taxon>Actinomycetes</taxon>
        <taxon>Micromonosporales</taxon>
        <taxon>Micromonosporaceae</taxon>
        <taxon>Actinoplanes</taxon>
    </lineage>
</organism>
<evidence type="ECO:0000256" key="1">
    <source>
        <dbReference type="SAM" id="SignalP"/>
    </source>
</evidence>
<protein>
    <submittedName>
        <fullName evidence="2">Carbohydrate ABC transporter substrate-binding protein (CUT1 family)</fullName>
    </submittedName>
</protein>
<dbReference type="RefSeq" id="WP_122978410.1">
    <property type="nucleotide sequence ID" value="NZ_BOMX01000169.1"/>
</dbReference>
<feature type="signal peptide" evidence="1">
    <location>
        <begin position="1"/>
        <end position="24"/>
    </location>
</feature>
<dbReference type="InterPro" id="IPR006059">
    <property type="entry name" value="SBP"/>
</dbReference>
<sequence length="457" mass="48149">MGKARAAGLAAGVALAVAVTGGTAACESGADGPGAPAADFSAAAGGTLRAWAFDNADDVGTARLDYAAARLPGLTVETDRTGFDAQKFTTRLAGGDVPDVVQMDREYVGTYAAQGLIMPVDRCFAAHRVDPRQRWYPNVVADVTYRDRIWAVPQFYQPPAIILNRTVLDAAGVRAEEIDTSKPDTLLAAIARMYRASDGVPSTLGFNPQATGQLYLWFVGQGGRLVGDGGVPTLDDPANVYPLELLKRIVDAQGGFARYKSFTDSFDVFGEHNQFVRNQVGAEIDAQWYANVLSPAKDRVRLAAAPFRGRDGRPVAVAFGGSFVIPAKSKNPSAACRWALALTEDGAWQAAARARAATRAKDRAVYTGLFTGSPGPDRSIREQYVKPSGNAGFDQVVRTYYDVLAAGRSAGASPAGQPLKQELTSAVTAALLGQKSPRAALADAQTAAVAAYRTIAG</sequence>
<name>A0A561VCP1_ACTTI</name>
<comment type="caution">
    <text evidence="2">The sequence shown here is derived from an EMBL/GenBank/DDBJ whole genome shotgun (WGS) entry which is preliminary data.</text>
</comment>
<evidence type="ECO:0000313" key="3">
    <source>
        <dbReference type="Proteomes" id="UP000320239"/>
    </source>
</evidence>
<gene>
    <name evidence="2" type="ORF">FHX34_10893</name>
</gene>
<dbReference type="PANTHER" id="PTHR43649">
    <property type="entry name" value="ARABINOSE-BINDING PROTEIN-RELATED"/>
    <property type="match status" value="1"/>
</dbReference>
<evidence type="ECO:0000313" key="2">
    <source>
        <dbReference type="EMBL" id="TWG09378.1"/>
    </source>
</evidence>
<keyword evidence="1" id="KW-0732">Signal</keyword>
<reference evidence="2 3" key="1">
    <citation type="submission" date="2019-06" db="EMBL/GenBank/DDBJ databases">
        <title>Sequencing the genomes of 1000 actinobacteria strains.</title>
        <authorList>
            <person name="Klenk H.-P."/>
        </authorList>
    </citation>
    <scope>NUCLEOTIDE SEQUENCE [LARGE SCALE GENOMIC DNA]</scope>
    <source>
        <strain evidence="2 3">DSM 43866</strain>
    </source>
</reference>
<dbReference type="InterPro" id="IPR050490">
    <property type="entry name" value="Bact_solute-bd_prot1"/>
</dbReference>
<dbReference type="EMBL" id="VIWY01000008">
    <property type="protein sequence ID" value="TWG09378.1"/>
    <property type="molecule type" value="Genomic_DNA"/>
</dbReference>
<dbReference type="OrthoDB" id="9795467at2"/>
<dbReference type="PROSITE" id="PS51257">
    <property type="entry name" value="PROKAR_LIPOPROTEIN"/>
    <property type="match status" value="1"/>
</dbReference>
<dbReference type="SUPFAM" id="SSF53850">
    <property type="entry name" value="Periplasmic binding protein-like II"/>
    <property type="match status" value="1"/>
</dbReference>
<proteinExistence type="predicted"/>
<dbReference type="Pfam" id="PF01547">
    <property type="entry name" value="SBP_bac_1"/>
    <property type="match status" value="1"/>
</dbReference>
<keyword evidence="3" id="KW-1185">Reference proteome</keyword>
<dbReference type="Gene3D" id="3.40.190.10">
    <property type="entry name" value="Periplasmic binding protein-like II"/>
    <property type="match status" value="1"/>
</dbReference>